<name>A0A5N6U2S7_ASPAV</name>
<gene>
    <name evidence="2" type="ORF">BDV25DRAFT_127549</name>
</gene>
<organism evidence="2 3">
    <name type="scientific">Aspergillus avenaceus</name>
    <dbReference type="NCBI Taxonomy" id="36643"/>
    <lineage>
        <taxon>Eukaryota</taxon>
        <taxon>Fungi</taxon>
        <taxon>Dikarya</taxon>
        <taxon>Ascomycota</taxon>
        <taxon>Pezizomycotina</taxon>
        <taxon>Eurotiomycetes</taxon>
        <taxon>Eurotiomycetidae</taxon>
        <taxon>Eurotiales</taxon>
        <taxon>Aspergillaceae</taxon>
        <taxon>Aspergillus</taxon>
        <taxon>Aspergillus subgen. Circumdati</taxon>
    </lineage>
</organism>
<dbReference type="InterPro" id="IPR040410">
    <property type="entry name" value="UPF0658_Golgi"/>
</dbReference>
<dbReference type="EMBL" id="ML742045">
    <property type="protein sequence ID" value="KAE8152925.1"/>
    <property type="molecule type" value="Genomic_DNA"/>
</dbReference>
<dbReference type="Proteomes" id="UP000325780">
    <property type="component" value="Unassembled WGS sequence"/>
</dbReference>
<feature type="transmembrane region" description="Helical" evidence="1">
    <location>
        <begin position="97"/>
        <end position="116"/>
    </location>
</feature>
<feature type="transmembrane region" description="Helical" evidence="1">
    <location>
        <begin position="194"/>
        <end position="218"/>
    </location>
</feature>
<evidence type="ECO:0000313" key="2">
    <source>
        <dbReference type="EMBL" id="KAE8152925.1"/>
    </source>
</evidence>
<keyword evidence="3" id="KW-1185">Reference proteome</keyword>
<feature type="transmembrane region" description="Helical" evidence="1">
    <location>
        <begin position="290"/>
        <end position="313"/>
    </location>
</feature>
<protein>
    <submittedName>
        <fullName evidence="2">Uncharacterized protein</fullName>
    </submittedName>
</protein>
<evidence type="ECO:0000256" key="1">
    <source>
        <dbReference type="SAM" id="Phobius"/>
    </source>
</evidence>
<accession>A0A5N6U2S7</accession>
<keyword evidence="1" id="KW-0812">Transmembrane</keyword>
<dbReference type="PANTHER" id="PTHR34391:SF1">
    <property type="entry name" value="UPF0658 GOLGI APPARATUS MEMBRANE PROTEIN C1952.10C-RELATED"/>
    <property type="match status" value="1"/>
</dbReference>
<dbReference type="PANTHER" id="PTHR34391">
    <property type="entry name" value="UPF0658 GOLGI APPARATUS MEMBRANE PROTEIN C1952.10C-RELATED"/>
    <property type="match status" value="1"/>
</dbReference>
<keyword evidence="1" id="KW-0472">Membrane</keyword>
<evidence type="ECO:0000313" key="3">
    <source>
        <dbReference type="Proteomes" id="UP000325780"/>
    </source>
</evidence>
<dbReference type="GO" id="GO:0005794">
    <property type="term" value="C:Golgi apparatus"/>
    <property type="evidence" value="ECO:0007669"/>
    <property type="project" value="TreeGrafter"/>
</dbReference>
<keyword evidence="1" id="KW-1133">Transmembrane helix</keyword>
<dbReference type="AlphaFoldDB" id="A0A5N6U2S7"/>
<proteinExistence type="predicted"/>
<reference evidence="2 3" key="1">
    <citation type="submission" date="2019-04" db="EMBL/GenBank/DDBJ databases">
        <title>Friends and foes A comparative genomics study of 23 Aspergillus species from section Flavi.</title>
        <authorList>
            <consortium name="DOE Joint Genome Institute"/>
            <person name="Kjaerbolling I."/>
            <person name="Vesth T."/>
            <person name="Frisvad J.C."/>
            <person name="Nybo J.L."/>
            <person name="Theobald S."/>
            <person name="Kildgaard S."/>
            <person name="Isbrandt T."/>
            <person name="Kuo A."/>
            <person name="Sato A."/>
            <person name="Lyhne E.K."/>
            <person name="Kogle M.E."/>
            <person name="Wiebenga A."/>
            <person name="Kun R.S."/>
            <person name="Lubbers R.J."/>
            <person name="Makela M.R."/>
            <person name="Barry K."/>
            <person name="Chovatia M."/>
            <person name="Clum A."/>
            <person name="Daum C."/>
            <person name="Haridas S."/>
            <person name="He G."/>
            <person name="LaButti K."/>
            <person name="Lipzen A."/>
            <person name="Mondo S."/>
            <person name="Riley R."/>
            <person name="Salamov A."/>
            <person name="Simmons B.A."/>
            <person name="Magnuson J.K."/>
            <person name="Henrissat B."/>
            <person name="Mortensen U.H."/>
            <person name="Larsen T.O."/>
            <person name="Devries R.P."/>
            <person name="Grigoriev I.V."/>
            <person name="Machida M."/>
            <person name="Baker S.E."/>
            <person name="Andersen M.R."/>
        </authorList>
    </citation>
    <scope>NUCLEOTIDE SEQUENCE [LARGE SCALE GENOMIC DNA]</scope>
    <source>
        <strain evidence="2 3">IBT 18842</strain>
    </source>
</reference>
<feature type="transmembrane region" description="Helical" evidence="1">
    <location>
        <begin position="144"/>
        <end position="163"/>
    </location>
</feature>
<dbReference type="OrthoDB" id="2448307at2759"/>
<sequence>MARKEGFEAKPGYLKQNASTYKPNSLWTRSFMITALVQNCFTVGVESVLTINFRNNLEGSPDNEIASKPIQTSLGLYTFGLLYELLLVWDALRHENAIQLIGLCICNVGLAMYGVAQIKEINTAVTVLKEKSDFEDDLWEKYKVHIVLVPAMMTLGSIIMSVLTRKLHYEFSWAFFKNVSADLRMKRRFITYQVYIALLKFNFFFINGCLMLVLLGIIDESFSVESIISMAFIPLSMITLYLAAFFTRREKTAGMVIIILTLSIYMACFVTLLWWMNTVNGSADYGSTRLSLTLLIVITLFLILMTIITGIMCMSNFHKGLKTYIGPRSRGKHGDMENGVPLSDMETRFDIDGGDYKTRVRAEPREII</sequence>
<feature type="transmembrane region" description="Helical" evidence="1">
    <location>
        <begin position="224"/>
        <end position="246"/>
    </location>
</feature>
<feature type="transmembrane region" description="Helical" evidence="1">
    <location>
        <begin position="253"/>
        <end position="275"/>
    </location>
</feature>